<evidence type="ECO:0000313" key="1">
    <source>
        <dbReference type="EMBL" id="KAI5660072.1"/>
    </source>
</evidence>
<dbReference type="Proteomes" id="UP001060085">
    <property type="component" value="Linkage Group LG06"/>
</dbReference>
<sequence>MIRLVRWRVRDWTTCFSACALPPIDEEQDNNCSTSTQMASQAMVFDPFGENRSREIDRKNSNRKKYEKQEKSSAENPNENIVISRDTDDGSSERRCPNFAEEEYIVFCFRDDGAIHMIKERRPPEASENEGDTTLLDKPGDEEEEEEDIVWPLDEIKEVNHIDAKDDNIGFPESIDSNQSDGSSTSSFAFPELRWEWMGSPVQMPKPEGIRLRKHKTRAVLLQCCRF</sequence>
<organism evidence="1 2">
    <name type="scientific">Catharanthus roseus</name>
    <name type="common">Madagascar periwinkle</name>
    <name type="synonym">Vinca rosea</name>
    <dbReference type="NCBI Taxonomy" id="4058"/>
    <lineage>
        <taxon>Eukaryota</taxon>
        <taxon>Viridiplantae</taxon>
        <taxon>Streptophyta</taxon>
        <taxon>Embryophyta</taxon>
        <taxon>Tracheophyta</taxon>
        <taxon>Spermatophyta</taxon>
        <taxon>Magnoliopsida</taxon>
        <taxon>eudicotyledons</taxon>
        <taxon>Gunneridae</taxon>
        <taxon>Pentapetalae</taxon>
        <taxon>asterids</taxon>
        <taxon>lamiids</taxon>
        <taxon>Gentianales</taxon>
        <taxon>Apocynaceae</taxon>
        <taxon>Rauvolfioideae</taxon>
        <taxon>Vinceae</taxon>
        <taxon>Catharanthinae</taxon>
        <taxon>Catharanthus</taxon>
    </lineage>
</organism>
<accession>A0ACC0AGK6</accession>
<proteinExistence type="predicted"/>
<comment type="caution">
    <text evidence="1">The sequence shown here is derived from an EMBL/GenBank/DDBJ whole genome shotgun (WGS) entry which is preliminary data.</text>
</comment>
<protein>
    <submittedName>
        <fullName evidence="1">Uncharacterized protein</fullName>
    </submittedName>
</protein>
<evidence type="ECO:0000313" key="2">
    <source>
        <dbReference type="Proteomes" id="UP001060085"/>
    </source>
</evidence>
<dbReference type="EMBL" id="CM044706">
    <property type="protein sequence ID" value="KAI5660072.1"/>
    <property type="molecule type" value="Genomic_DNA"/>
</dbReference>
<gene>
    <name evidence="1" type="ORF">M9H77_28865</name>
</gene>
<keyword evidence="2" id="KW-1185">Reference proteome</keyword>
<reference evidence="2" key="1">
    <citation type="journal article" date="2023" name="Nat. Plants">
        <title>Single-cell RNA sequencing provides a high-resolution roadmap for understanding the multicellular compartmentation of specialized metabolism.</title>
        <authorList>
            <person name="Sun S."/>
            <person name="Shen X."/>
            <person name="Li Y."/>
            <person name="Li Y."/>
            <person name="Wang S."/>
            <person name="Li R."/>
            <person name="Zhang H."/>
            <person name="Shen G."/>
            <person name="Guo B."/>
            <person name="Wei J."/>
            <person name="Xu J."/>
            <person name="St-Pierre B."/>
            <person name="Chen S."/>
            <person name="Sun C."/>
        </authorList>
    </citation>
    <scope>NUCLEOTIDE SEQUENCE [LARGE SCALE GENOMIC DNA]</scope>
</reference>
<name>A0ACC0AGK6_CATRO</name>